<dbReference type="AlphaFoldDB" id="Q16K54"/>
<feature type="region of interest" description="Disordered" evidence="1">
    <location>
        <begin position="287"/>
        <end position="309"/>
    </location>
</feature>
<feature type="domain" description="SprT-like" evidence="2">
    <location>
        <begin position="342"/>
        <end position="494"/>
    </location>
</feature>
<dbReference type="OMA" id="KTENIRC"/>
<dbReference type="HOGENOM" id="CLU_495415_0_0_1"/>
<dbReference type="STRING" id="7159.Q16K54"/>
<evidence type="ECO:0000256" key="1">
    <source>
        <dbReference type="SAM" id="MobiDB-lite"/>
    </source>
</evidence>
<proteinExistence type="predicted"/>
<dbReference type="SMART" id="SM00731">
    <property type="entry name" value="SprT"/>
    <property type="match status" value="1"/>
</dbReference>
<dbReference type="EMBL" id="CH477976">
    <property type="protein sequence ID" value="EAT34678.1"/>
    <property type="molecule type" value="Genomic_DNA"/>
</dbReference>
<dbReference type="Pfam" id="PF10263">
    <property type="entry name" value="SprT-like"/>
    <property type="match status" value="1"/>
</dbReference>
<feature type="compositionally biased region" description="Polar residues" evidence="1">
    <location>
        <begin position="238"/>
        <end position="253"/>
    </location>
</feature>
<dbReference type="PANTHER" id="PTHR23099:SF0">
    <property type="entry name" value="GERM CELL NUCLEAR ACIDIC PROTEIN"/>
    <property type="match status" value="1"/>
</dbReference>
<dbReference type="GO" id="GO:0005634">
    <property type="term" value="C:nucleus"/>
    <property type="evidence" value="ECO:0007669"/>
    <property type="project" value="TreeGrafter"/>
</dbReference>
<dbReference type="VEuPathDB" id="VectorBase:AAEL013110"/>
<sequence length="557" mass="62722">MISKKLRSPESFFSESLCSAVDYRQTNLTEPFSQALCVSDSDETLSQDTCRSESPLSAKEERHSVAVVDLTSLSNSFNETVSSKKSEDTETAENTPCSLIVLSDSANSSSAQLNCSTVNSTSHRLSSAAQARLNDFFDNIPSSVSEVSMSKADYKMTDTQLSADRFGNVSDEDSKEVSIAETEASDRISPVPKPEQPKEHHTPGGVRNVKVNVSAKIKIKVHVSELSESGSSAESEDGNAQTGSSKANHQGLQKSEPIIDNEMAEILTEIYGNAWRTPEVLALCKPQPKKAPEARKDQKKSMQQSRDHRKVSFLQALDEKTPLDMCSADIRKYRTHFNSTKDKLMVQLYELYNREVFENKLDIPFSWNKKLTCTAGRCFNIRKNGERSCRIELSDKVITYAERMRSTLIHEMCHAAAWIHNGENGHGKHWKNWTYRARKVFPELPPITVCHHYEIEYKYTYQCVLCKAKYNAHTRSKKTENIRCAYCHGKIELFVNKKNKDGDTVATPAKKGKGFAAFVKEKYKQVRQNENSHAETMKILGEKFAGLSTEQKTLYTQ</sequence>
<evidence type="ECO:0000259" key="2">
    <source>
        <dbReference type="SMART" id="SM00731"/>
    </source>
</evidence>
<protein>
    <submittedName>
        <fullName evidence="3">AAEL013110-PA</fullName>
    </submittedName>
</protein>
<dbReference type="SUPFAM" id="SSF47095">
    <property type="entry name" value="HMG-box"/>
    <property type="match status" value="1"/>
</dbReference>
<dbReference type="PaxDb" id="7159-AAEL013110-PA"/>
<reference evidence="3" key="1">
    <citation type="submission" date="2005-10" db="EMBL/GenBank/DDBJ databases">
        <authorList>
            <person name="Loftus B.J."/>
            <person name="Nene V.M."/>
            <person name="Hannick L.I."/>
            <person name="Bidwell S."/>
            <person name="Haas B."/>
            <person name="Amedeo P."/>
            <person name="Orvis J."/>
            <person name="Wortman J.R."/>
            <person name="White O.R."/>
            <person name="Salzberg S."/>
            <person name="Shumway M."/>
            <person name="Koo H."/>
            <person name="Zhao Y."/>
            <person name="Holmes M."/>
            <person name="Miller J."/>
            <person name="Schatz M."/>
            <person name="Pop M."/>
            <person name="Pai G."/>
            <person name="Utterback T."/>
            <person name="Rogers Y.-H."/>
            <person name="Kravitz S."/>
            <person name="Fraser C.M."/>
        </authorList>
    </citation>
    <scope>NUCLEOTIDE SEQUENCE</scope>
    <source>
        <strain evidence="3">Liverpool</strain>
    </source>
</reference>
<reference evidence="3" key="2">
    <citation type="journal article" date="2007" name="Science">
        <title>Genome sequence of Aedes aegypti, a major arbovirus vector.</title>
        <authorList>
            <person name="Nene V."/>
            <person name="Wortman J.R."/>
            <person name="Lawson D."/>
            <person name="Haas B."/>
            <person name="Kodira C."/>
            <person name="Tu Z.J."/>
            <person name="Loftus B."/>
            <person name="Xi Z."/>
            <person name="Megy K."/>
            <person name="Grabherr M."/>
            <person name="Ren Q."/>
            <person name="Zdobnov E.M."/>
            <person name="Lobo N.F."/>
            <person name="Campbell K.S."/>
            <person name="Brown S.E."/>
            <person name="Bonaldo M.F."/>
            <person name="Zhu J."/>
            <person name="Sinkins S.P."/>
            <person name="Hogenkamp D.G."/>
            <person name="Amedeo P."/>
            <person name="Arensburger P."/>
            <person name="Atkinson P.W."/>
            <person name="Bidwell S."/>
            <person name="Biedler J."/>
            <person name="Birney E."/>
            <person name="Bruggner R.V."/>
            <person name="Costas J."/>
            <person name="Coy M.R."/>
            <person name="Crabtree J."/>
            <person name="Crawford M."/>
            <person name="Debruyn B."/>
            <person name="Decaprio D."/>
            <person name="Eiglmeier K."/>
            <person name="Eisenstadt E."/>
            <person name="El-Dorry H."/>
            <person name="Gelbart W.M."/>
            <person name="Gomes S.L."/>
            <person name="Hammond M."/>
            <person name="Hannick L.I."/>
            <person name="Hogan J.R."/>
            <person name="Holmes M.H."/>
            <person name="Jaffe D."/>
            <person name="Johnston J.S."/>
            <person name="Kennedy R.C."/>
            <person name="Koo H."/>
            <person name="Kravitz S."/>
            <person name="Kriventseva E.V."/>
            <person name="Kulp D."/>
            <person name="Labutti K."/>
            <person name="Lee E."/>
            <person name="Li S."/>
            <person name="Lovin D.D."/>
            <person name="Mao C."/>
            <person name="Mauceli E."/>
            <person name="Menck C.F."/>
            <person name="Miller J.R."/>
            <person name="Montgomery P."/>
            <person name="Mori A."/>
            <person name="Nascimento A.L."/>
            <person name="Naveira H.F."/>
            <person name="Nusbaum C."/>
            <person name="O'leary S."/>
            <person name="Orvis J."/>
            <person name="Pertea M."/>
            <person name="Quesneville H."/>
            <person name="Reidenbach K.R."/>
            <person name="Rogers Y.H."/>
            <person name="Roth C.W."/>
            <person name="Schneider J.R."/>
            <person name="Schatz M."/>
            <person name="Shumway M."/>
            <person name="Stanke M."/>
            <person name="Stinson E.O."/>
            <person name="Tubio J.M."/>
            <person name="Vanzee J.P."/>
            <person name="Verjovski-Almeida S."/>
            <person name="Werner D."/>
            <person name="White O."/>
            <person name="Wyder S."/>
            <person name="Zeng Q."/>
            <person name="Zhao Q."/>
            <person name="Zhao Y."/>
            <person name="Hill C.A."/>
            <person name="Raikhel A.S."/>
            <person name="Soares M.B."/>
            <person name="Knudson D.L."/>
            <person name="Lee N.H."/>
            <person name="Galagan J."/>
            <person name="Salzberg S.L."/>
            <person name="Paulsen I.T."/>
            <person name="Dimopoulos G."/>
            <person name="Collins F.H."/>
            <person name="Birren B."/>
            <person name="Fraser-Liggett C.M."/>
            <person name="Severson D.W."/>
        </authorList>
    </citation>
    <scope>NUCLEOTIDE SEQUENCE [LARGE SCALE GENOMIC DNA]</scope>
    <source>
        <strain evidence="3">Liverpool</strain>
    </source>
</reference>
<gene>
    <name evidence="3" type="ORF">AaeL_AAEL013110</name>
</gene>
<reference evidence="3" key="3">
    <citation type="submission" date="2012-09" db="EMBL/GenBank/DDBJ databases">
        <authorList>
            <consortium name="VectorBase"/>
        </authorList>
    </citation>
    <scope>NUCLEOTIDE SEQUENCE</scope>
    <source>
        <strain evidence="3">Liverpool</strain>
    </source>
</reference>
<evidence type="ECO:0000313" key="3">
    <source>
        <dbReference type="EMBL" id="EAT34678.1"/>
    </source>
</evidence>
<feature type="compositionally biased region" description="Low complexity" evidence="1">
    <location>
        <begin position="224"/>
        <end position="233"/>
    </location>
</feature>
<dbReference type="CDD" id="cd00084">
    <property type="entry name" value="HMG-box_SF"/>
    <property type="match status" value="1"/>
</dbReference>
<dbReference type="eggNOG" id="KOG3854">
    <property type="taxonomic scope" value="Eukaryota"/>
</dbReference>
<feature type="compositionally biased region" description="Basic and acidic residues" evidence="1">
    <location>
        <begin position="290"/>
        <end position="300"/>
    </location>
</feature>
<feature type="region of interest" description="Disordered" evidence="1">
    <location>
        <begin position="166"/>
        <end position="211"/>
    </location>
</feature>
<accession>Q16K54</accession>
<dbReference type="Proteomes" id="UP000682892">
    <property type="component" value="Unassembled WGS sequence"/>
</dbReference>
<dbReference type="InterPro" id="IPR006640">
    <property type="entry name" value="SprT-like_domain"/>
</dbReference>
<dbReference type="InterPro" id="IPR036910">
    <property type="entry name" value="HMG_box_dom_sf"/>
</dbReference>
<feature type="region of interest" description="Disordered" evidence="1">
    <location>
        <begin position="223"/>
        <end position="255"/>
    </location>
</feature>
<dbReference type="GO" id="GO:0006974">
    <property type="term" value="P:DNA damage response"/>
    <property type="evidence" value="ECO:0007669"/>
    <property type="project" value="UniProtKB-ARBA"/>
</dbReference>
<name>Q16K54_AEDAE</name>
<organism evidence="3 4">
    <name type="scientific">Aedes aegypti</name>
    <name type="common">Yellowfever mosquito</name>
    <name type="synonym">Culex aegypti</name>
    <dbReference type="NCBI Taxonomy" id="7159"/>
    <lineage>
        <taxon>Eukaryota</taxon>
        <taxon>Metazoa</taxon>
        <taxon>Ecdysozoa</taxon>
        <taxon>Arthropoda</taxon>
        <taxon>Hexapoda</taxon>
        <taxon>Insecta</taxon>
        <taxon>Pterygota</taxon>
        <taxon>Neoptera</taxon>
        <taxon>Endopterygota</taxon>
        <taxon>Diptera</taxon>
        <taxon>Nematocera</taxon>
        <taxon>Culicoidea</taxon>
        <taxon>Culicidae</taxon>
        <taxon>Culicinae</taxon>
        <taxon>Aedini</taxon>
        <taxon>Aedes</taxon>
        <taxon>Stegomyia</taxon>
    </lineage>
</organism>
<evidence type="ECO:0000313" key="4">
    <source>
        <dbReference type="Proteomes" id="UP000682892"/>
    </source>
</evidence>
<dbReference type="PANTHER" id="PTHR23099">
    <property type="entry name" value="TRANSCRIPTIONAL REGULATOR"/>
    <property type="match status" value="1"/>
</dbReference>